<feature type="region of interest" description="Disordered" evidence="4">
    <location>
        <begin position="195"/>
        <end position="247"/>
    </location>
</feature>
<dbReference type="InterPro" id="IPR045038">
    <property type="entry name" value="AIG2-like"/>
</dbReference>
<evidence type="ECO:0000256" key="4">
    <source>
        <dbReference type="SAM" id="MobiDB-lite"/>
    </source>
</evidence>
<feature type="domain" description="Gamma-glutamylcyclotransferase AIG2-like" evidence="5">
    <location>
        <begin position="28"/>
        <end position="165"/>
    </location>
</feature>
<comment type="caution">
    <text evidence="6">The sequence shown here is derived from an EMBL/GenBank/DDBJ whole genome shotgun (WGS) entry which is preliminary data.</text>
</comment>
<evidence type="ECO:0000313" key="6">
    <source>
        <dbReference type="EMBL" id="KAK5088130.1"/>
    </source>
</evidence>
<accession>A0AAN7T2F9</accession>
<dbReference type="PANTHER" id="PTHR31544">
    <property type="entry name" value="AIG2-LIKE PROTEIN D"/>
    <property type="match status" value="1"/>
</dbReference>
<keyword evidence="7" id="KW-1185">Reference proteome</keyword>
<sequence length="247" mass="27948">MASSKQDQVARNVANHTLFKNMSGRTAFFYGTLMAPPVLYRVIYGTTNPEPWQKALTTVRPALLKNYRRHKVKYADYPAIMPHSATSAVRGSLVTGLLDEDIRRLDIFEGDQYTREKVGVLLLKDTALDQAIDEERLDEFVEGEVEAETYVWSDSPGALEGEEWDFEEFRREKMWAWVGESRAGGGTEVNVEVDQGFADVDRDVADRKQEEQGRRDPTGGRGVNGHITRELETAQEKKTKDMEEAAV</sequence>
<dbReference type="InterPro" id="IPR009288">
    <property type="entry name" value="AIG2-like_dom"/>
</dbReference>
<evidence type="ECO:0000256" key="1">
    <source>
        <dbReference type="ARBA" id="ARBA00008861"/>
    </source>
</evidence>
<feature type="compositionally biased region" description="Basic and acidic residues" evidence="4">
    <location>
        <begin position="227"/>
        <end position="247"/>
    </location>
</feature>
<dbReference type="EMBL" id="JAVRRJ010000002">
    <property type="protein sequence ID" value="KAK5088130.1"/>
    <property type="molecule type" value="Genomic_DNA"/>
</dbReference>
<dbReference type="CDD" id="cd06661">
    <property type="entry name" value="GGCT_like"/>
    <property type="match status" value="1"/>
</dbReference>
<dbReference type="InterPro" id="IPR013024">
    <property type="entry name" value="GGCT-like"/>
</dbReference>
<evidence type="ECO:0000313" key="7">
    <source>
        <dbReference type="Proteomes" id="UP001309876"/>
    </source>
</evidence>
<dbReference type="Pfam" id="PF06094">
    <property type="entry name" value="GGACT"/>
    <property type="match status" value="1"/>
</dbReference>
<keyword evidence="2" id="KW-0808">Transferase</keyword>
<dbReference type="Gene3D" id="3.10.490.10">
    <property type="entry name" value="Gamma-glutamyl cyclotransferase-like"/>
    <property type="match status" value="1"/>
</dbReference>
<gene>
    <name evidence="6" type="ORF">LTR05_002347</name>
</gene>
<reference evidence="6 7" key="1">
    <citation type="submission" date="2023-08" db="EMBL/GenBank/DDBJ databases">
        <title>Black Yeasts Isolated from many extreme environments.</title>
        <authorList>
            <person name="Coleine C."/>
            <person name="Stajich J.E."/>
            <person name="Selbmann L."/>
        </authorList>
    </citation>
    <scope>NUCLEOTIDE SEQUENCE [LARGE SCALE GENOMIC DNA]</scope>
    <source>
        <strain evidence="6 7">CCFEE 5910</strain>
    </source>
</reference>
<name>A0AAN7T2F9_9EURO</name>
<dbReference type="GO" id="GO:0016740">
    <property type="term" value="F:transferase activity"/>
    <property type="evidence" value="ECO:0007669"/>
    <property type="project" value="UniProtKB-KW"/>
</dbReference>
<dbReference type="AlphaFoldDB" id="A0AAN7T2F9"/>
<organism evidence="6 7">
    <name type="scientific">Lithohypha guttulata</name>
    <dbReference type="NCBI Taxonomy" id="1690604"/>
    <lineage>
        <taxon>Eukaryota</taxon>
        <taxon>Fungi</taxon>
        <taxon>Dikarya</taxon>
        <taxon>Ascomycota</taxon>
        <taxon>Pezizomycotina</taxon>
        <taxon>Eurotiomycetes</taxon>
        <taxon>Chaetothyriomycetidae</taxon>
        <taxon>Chaetothyriales</taxon>
        <taxon>Trichomeriaceae</taxon>
        <taxon>Lithohypha</taxon>
    </lineage>
</organism>
<dbReference type="Proteomes" id="UP001309876">
    <property type="component" value="Unassembled WGS sequence"/>
</dbReference>
<protein>
    <recommendedName>
        <fullName evidence="3">Putative gamma-glutamylcyclotransferase</fullName>
    </recommendedName>
</protein>
<evidence type="ECO:0000256" key="3">
    <source>
        <dbReference type="ARBA" id="ARBA00030602"/>
    </source>
</evidence>
<evidence type="ECO:0000259" key="5">
    <source>
        <dbReference type="Pfam" id="PF06094"/>
    </source>
</evidence>
<feature type="compositionally biased region" description="Basic and acidic residues" evidence="4">
    <location>
        <begin position="199"/>
        <end position="218"/>
    </location>
</feature>
<proteinExistence type="inferred from homology"/>
<dbReference type="SUPFAM" id="SSF110857">
    <property type="entry name" value="Gamma-glutamyl cyclotransferase-like"/>
    <property type="match status" value="1"/>
</dbReference>
<dbReference type="PANTHER" id="PTHR31544:SF2">
    <property type="entry name" value="AIG2-LIKE PROTEIN D"/>
    <property type="match status" value="1"/>
</dbReference>
<dbReference type="InterPro" id="IPR036568">
    <property type="entry name" value="GGCT-like_sf"/>
</dbReference>
<evidence type="ECO:0000256" key="2">
    <source>
        <dbReference type="ARBA" id="ARBA00022679"/>
    </source>
</evidence>
<comment type="similarity">
    <text evidence="1">Belongs to the gamma-glutamylcyclotransferase family.</text>
</comment>